<dbReference type="PANTHER" id="PTHR47234">
    <property type="match status" value="1"/>
</dbReference>
<evidence type="ECO:0000256" key="4">
    <source>
        <dbReference type="SAM" id="MobiDB-lite"/>
    </source>
</evidence>
<keyword evidence="6" id="KW-1185">Reference proteome</keyword>
<dbReference type="Proteomes" id="UP000640426">
    <property type="component" value="Unassembled WGS sequence"/>
</dbReference>
<protein>
    <submittedName>
        <fullName evidence="5">TonB-dependent receptor</fullName>
    </submittedName>
</protein>
<dbReference type="InterPro" id="IPR036942">
    <property type="entry name" value="Beta-barrel_TonB_sf"/>
</dbReference>
<evidence type="ECO:0000313" key="6">
    <source>
        <dbReference type="Proteomes" id="UP000640426"/>
    </source>
</evidence>
<proteinExistence type="predicted"/>
<keyword evidence="5" id="KW-0675">Receptor</keyword>
<comment type="caution">
    <text evidence="5">The sequence shown here is derived from an EMBL/GenBank/DDBJ whole genome shotgun (WGS) entry which is preliminary data.</text>
</comment>
<keyword evidence="3" id="KW-0998">Cell outer membrane</keyword>
<evidence type="ECO:0000256" key="2">
    <source>
        <dbReference type="ARBA" id="ARBA00023136"/>
    </source>
</evidence>
<dbReference type="SUPFAM" id="SSF56935">
    <property type="entry name" value="Porins"/>
    <property type="match status" value="1"/>
</dbReference>
<evidence type="ECO:0000256" key="3">
    <source>
        <dbReference type="ARBA" id="ARBA00023237"/>
    </source>
</evidence>
<evidence type="ECO:0000313" key="5">
    <source>
        <dbReference type="EMBL" id="MBJ6121975.1"/>
    </source>
</evidence>
<organism evidence="5 6">
    <name type="scientific">Sphingomonas mollis</name>
    <dbReference type="NCBI Taxonomy" id="2795726"/>
    <lineage>
        <taxon>Bacteria</taxon>
        <taxon>Pseudomonadati</taxon>
        <taxon>Pseudomonadota</taxon>
        <taxon>Alphaproteobacteria</taxon>
        <taxon>Sphingomonadales</taxon>
        <taxon>Sphingomonadaceae</taxon>
        <taxon>Sphingomonas</taxon>
    </lineage>
</organism>
<gene>
    <name evidence="5" type="ORF">JAO74_09245</name>
</gene>
<dbReference type="InterPro" id="IPR037066">
    <property type="entry name" value="Plug_dom_sf"/>
</dbReference>
<accession>A0ABS0XPK4</accession>
<keyword evidence="2" id="KW-0472">Membrane</keyword>
<dbReference type="EMBL" id="JAELXS010000004">
    <property type="protein sequence ID" value="MBJ6121975.1"/>
    <property type="molecule type" value="Genomic_DNA"/>
</dbReference>
<dbReference type="Gene3D" id="2.40.170.20">
    <property type="entry name" value="TonB-dependent receptor, beta-barrel domain"/>
    <property type="match status" value="1"/>
</dbReference>
<feature type="region of interest" description="Disordered" evidence="4">
    <location>
        <begin position="646"/>
        <end position="672"/>
    </location>
</feature>
<evidence type="ECO:0000256" key="1">
    <source>
        <dbReference type="ARBA" id="ARBA00004442"/>
    </source>
</evidence>
<dbReference type="Gene3D" id="2.170.130.10">
    <property type="entry name" value="TonB-dependent receptor, plug domain"/>
    <property type="match status" value="1"/>
</dbReference>
<sequence length="826" mass="89370">MDRARQEATGNDDEVVVLGRRIPGSAIRDVDPIAVLGPDDIRALGATSLTELMKRLKPLSTSSGGGDPVLLLNGRRVSGFGEMQDIPPEAIERTEILPEQDAVRFGFPPTVRVMNFITRKQFRSVAVQQLGGTSTEGGGATNYAEIISTRIDGPRRTSLSASHLRQNRILQSQRDIVPDPDILFALQGNVTGTNSGSLDPRLDQIAGRPMLQAGVPTDPAVRQLLSSYDNEGLATTDLGPYRTLQPRSDTFRVDGTVAAPLDGKISGSLNLTMEAQRSLGLNGLSPALLRVPGGNPGLPFADEVLLYRYLPGTLLRQRTTNLNLHGSGTLQGDYRRWTWNVTTTYDRNRSGALTDQGISVDQLQAAIAAGGDPLMSPDAAALSRRIRNDSHTTTNTVVGEAVANGPVLRLPAGEATVTMTTDFARSTSSGRQDGMADQPLRLERTTRGASVNIDVPITSPDKDVLPFMGRLSANGTLGISGVSNYGRLVTSNYGLNWTPIRGVQFNATINDARTPPPIALLTNPVFTSLNVPFFDFTTGASALVTVLSGGNPDLSPERRRVTTLGVAWQPMRDKEFRVNLDYFDTQISDQTAYLGGATSDFQAAFPGHFLRDPSGSLIQADLRPVNIAREDERKLRVSVNLWTPIGRAPPPPSDKAVVPLKDAPPPKPPKQRPSLFVFLTTTWRLDNRLILQPGSPTLNLLDGATLTGTGGRSRWEVEGNVGGMIGAVNLGVFARLQGATRVRNDLAASDLRFSGRTWLVAYGSLDAEKVVGRPWARKMTLNLTVENLLNDRVDVRDRIGDTPNRFQSAYTDPMGRSIRLGVRKLF</sequence>
<reference evidence="6" key="1">
    <citation type="submission" date="2020-12" db="EMBL/GenBank/DDBJ databases">
        <title>Hymenobacter sp.</title>
        <authorList>
            <person name="Kim M.K."/>
        </authorList>
    </citation>
    <scope>NUCLEOTIDE SEQUENCE [LARGE SCALE GENOMIC DNA]</scope>
    <source>
        <strain evidence="6">BT553</strain>
    </source>
</reference>
<comment type="subcellular location">
    <subcellularLocation>
        <location evidence="1">Cell outer membrane</location>
    </subcellularLocation>
</comment>
<dbReference type="PANTHER" id="PTHR47234:SF1">
    <property type="entry name" value="TONB-DEPENDENT RECEPTOR"/>
    <property type="match status" value="1"/>
</dbReference>
<name>A0ABS0XPK4_9SPHN</name>